<dbReference type="GO" id="GO:0006308">
    <property type="term" value="P:DNA catabolic process"/>
    <property type="evidence" value="ECO:0007669"/>
    <property type="project" value="InterPro"/>
</dbReference>
<keyword evidence="4" id="KW-0175">Coiled coil</keyword>
<evidence type="ECO:0000256" key="2">
    <source>
        <dbReference type="ARBA" id="ARBA00022722"/>
    </source>
</evidence>
<keyword evidence="2" id="KW-0540">Nuclease</keyword>
<dbReference type="GO" id="GO:0009318">
    <property type="term" value="C:exodeoxyribonuclease VII complex"/>
    <property type="evidence" value="ECO:0007669"/>
    <property type="project" value="InterPro"/>
</dbReference>
<name>V6TUT8_GIAIN</name>
<dbReference type="EMBL" id="AHHH01000176">
    <property type="protein sequence ID" value="ESU40765.1"/>
    <property type="molecule type" value="Genomic_DNA"/>
</dbReference>
<evidence type="ECO:0000313" key="5">
    <source>
        <dbReference type="EMBL" id="ESU40765.1"/>
    </source>
</evidence>
<keyword evidence="1" id="KW-0963">Cytoplasm</keyword>
<comment type="caution">
    <text evidence="5">The sequence shown here is derived from an EMBL/GenBank/DDBJ whole genome shotgun (WGS) entry which is preliminary data.</text>
</comment>
<accession>V6TUT8</accession>
<reference evidence="6" key="1">
    <citation type="submission" date="2012-02" db="EMBL/GenBank/DDBJ databases">
        <title>Genome sequencing of Giardia lamblia Genotypes A2 and B isolates (DH and GS) and comparative analysis with the genomes of Genotypes A1 and E (WB and Pig).</title>
        <authorList>
            <person name="Adam R."/>
            <person name="Dahlstrom E."/>
            <person name="Martens C."/>
            <person name="Bruno D."/>
            <person name="Barbian K."/>
            <person name="Porcella S.F."/>
            <person name="Nash T."/>
        </authorList>
    </citation>
    <scope>NUCLEOTIDE SEQUENCE</scope>
    <source>
        <strain evidence="6">GS</strain>
    </source>
</reference>
<evidence type="ECO:0000256" key="4">
    <source>
        <dbReference type="SAM" id="Coils"/>
    </source>
</evidence>
<evidence type="ECO:0000256" key="3">
    <source>
        <dbReference type="ARBA" id="ARBA00022801"/>
    </source>
</evidence>
<dbReference type="Proteomes" id="UP000018040">
    <property type="component" value="Unassembled WGS sequence"/>
</dbReference>
<dbReference type="GO" id="GO:0008855">
    <property type="term" value="F:exodeoxyribonuclease VII activity"/>
    <property type="evidence" value="ECO:0007669"/>
    <property type="project" value="InterPro"/>
</dbReference>
<dbReference type="Gene3D" id="1.10.287.1040">
    <property type="entry name" value="Exonuclease VII, small subunit"/>
    <property type="match status" value="1"/>
</dbReference>
<dbReference type="InterPro" id="IPR003761">
    <property type="entry name" value="Exonuc_VII_S"/>
</dbReference>
<dbReference type="AlphaFoldDB" id="V6TUT8"/>
<feature type="coiled-coil region" evidence="4">
    <location>
        <begin position="19"/>
        <end position="53"/>
    </location>
</feature>
<evidence type="ECO:0000313" key="6">
    <source>
        <dbReference type="Proteomes" id="UP000018040"/>
    </source>
</evidence>
<gene>
    <name evidence="5" type="ORF">GSB_154365</name>
</gene>
<dbReference type="PANTHER" id="PTHR34137:SF1">
    <property type="entry name" value="EXODEOXYRIBONUCLEASE 7 SMALL SUBUNIT"/>
    <property type="match status" value="1"/>
</dbReference>
<dbReference type="NCBIfam" id="TIGR01280">
    <property type="entry name" value="xseB"/>
    <property type="match status" value="1"/>
</dbReference>
<sequence length="88" mass="10072">MYKKIMSHNIVNNKIDVSNLQFEEALDQLKEIMKQLQSNEIKLQDSIAQYEKSIALKNHCEALSNNARVRIEELAQSNASDHDNGSQN</sequence>
<reference evidence="5 6" key="2">
    <citation type="journal article" date="2013" name="Genome Biol. Evol.">
        <title>Genome sequencing of Giardia lamblia genotypes A2 and B isolates (DH and GS) and comparative analysis with the genomes of genotypes A1 and E (WB and Pig).</title>
        <authorList>
            <person name="Adam R.D."/>
            <person name="Dahlstrom E.W."/>
            <person name="Martens C.A."/>
            <person name="Bruno D.P."/>
            <person name="Barbian K.D."/>
            <person name="Ricklefs S.M."/>
            <person name="Hernandez M.M."/>
            <person name="Narla N.P."/>
            <person name="Patel R.B."/>
            <person name="Porcella S.F."/>
            <person name="Nash T.E."/>
        </authorList>
    </citation>
    <scope>NUCLEOTIDE SEQUENCE [LARGE SCALE GENOMIC DNA]</scope>
    <source>
        <strain evidence="5 6">GS</strain>
    </source>
</reference>
<dbReference type="SUPFAM" id="SSF116842">
    <property type="entry name" value="XseB-like"/>
    <property type="match status" value="1"/>
</dbReference>
<protein>
    <submittedName>
        <fullName evidence="5">Exodeoxyribonuclease VII small subunit</fullName>
    </submittedName>
</protein>
<organism evidence="5 6">
    <name type="scientific">Giardia intestinalis</name>
    <name type="common">Giardia lamblia</name>
    <dbReference type="NCBI Taxonomy" id="5741"/>
    <lineage>
        <taxon>Eukaryota</taxon>
        <taxon>Metamonada</taxon>
        <taxon>Diplomonadida</taxon>
        <taxon>Hexamitidae</taxon>
        <taxon>Giardiinae</taxon>
        <taxon>Giardia</taxon>
    </lineage>
</organism>
<dbReference type="GO" id="GO:0005829">
    <property type="term" value="C:cytosol"/>
    <property type="evidence" value="ECO:0007669"/>
    <property type="project" value="TreeGrafter"/>
</dbReference>
<evidence type="ECO:0000256" key="1">
    <source>
        <dbReference type="ARBA" id="ARBA00022490"/>
    </source>
</evidence>
<dbReference type="InterPro" id="IPR037004">
    <property type="entry name" value="Exonuc_VII_ssu_sf"/>
</dbReference>
<dbReference type="HAMAP" id="MF_00337">
    <property type="entry name" value="Exonuc_7_S"/>
    <property type="match status" value="1"/>
</dbReference>
<proteinExistence type="inferred from homology"/>
<dbReference type="PANTHER" id="PTHR34137">
    <property type="entry name" value="EXODEOXYRIBONUCLEASE 7 SMALL SUBUNIT"/>
    <property type="match status" value="1"/>
</dbReference>
<dbReference type="Pfam" id="PF02609">
    <property type="entry name" value="Exonuc_VII_S"/>
    <property type="match status" value="1"/>
</dbReference>
<keyword evidence="3" id="KW-0378">Hydrolase</keyword>